<dbReference type="PANTHER" id="PTHR47691">
    <property type="entry name" value="REGULATOR-RELATED"/>
    <property type="match status" value="1"/>
</dbReference>
<comment type="similarity">
    <text evidence="1">Belongs to the AfsR/DnrI/RedD regulatory family.</text>
</comment>
<dbReference type="SUPFAM" id="SSF48452">
    <property type="entry name" value="TPR-like"/>
    <property type="match status" value="2"/>
</dbReference>
<accession>A0A221VVW4</accession>
<evidence type="ECO:0000256" key="1">
    <source>
        <dbReference type="ARBA" id="ARBA00005820"/>
    </source>
</evidence>
<dbReference type="SUPFAM" id="SSF46894">
    <property type="entry name" value="C-terminal effector domain of the bipartite response regulators"/>
    <property type="match status" value="1"/>
</dbReference>
<dbReference type="AlphaFoldDB" id="A0A221VVW4"/>
<dbReference type="Pfam" id="PF25872">
    <property type="entry name" value="HTH_77"/>
    <property type="match status" value="1"/>
</dbReference>
<dbReference type="Pfam" id="PF03704">
    <property type="entry name" value="BTAD"/>
    <property type="match status" value="1"/>
</dbReference>
<dbReference type="Proteomes" id="UP000204221">
    <property type="component" value="Chromosome"/>
</dbReference>
<evidence type="ECO:0000313" key="5">
    <source>
        <dbReference type="Proteomes" id="UP000204221"/>
    </source>
</evidence>
<feature type="region of interest" description="Disordered" evidence="3">
    <location>
        <begin position="414"/>
        <end position="434"/>
    </location>
</feature>
<evidence type="ECO:0000256" key="2">
    <source>
        <dbReference type="ARBA" id="ARBA00023125"/>
    </source>
</evidence>
<dbReference type="InterPro" id="IPR016032">
    <property type="entry name" value="Sig_transdc_resp-reg_C-effctor"/>
</dbReference>
<dbReference type="GO" id="GO:0006355">
    <property type="term" value="P:regulation of DNA-templated transcription"/>
    <property type="evidence" value="ECO:0007669"/>
    <property type="project" value="InterPro"/>
</dbReference>
<gene>
    <name evidence="4" type="primary">embR1</name>
    <name evidence="4" type="ORF">AHOG_00060</name>
</gene>
<dbReference type="InterPro" id="IPR027417">
    <property type="entry name" value="P-loop_NTPase"/>
</dbReference>
<proteinExistence type="inferred from homology"/>
<dbReference type="Gene3D" id="1.25.40.10">
    <property type="entry name" value="Tetratricopeptide repeat domain"/>
    <property type="match status" value="3"/>
</dbReference>
<reference evidence="4 5" key="1">
    <citation type="submission" date="2017-07" db="EMBL/GenBank/DDBJ databases">
        <title>Complete genome sequence of Actinoalloteichus hoggarensis DSM 45943, type strain of Actinoalloteichus hoggarensis.</title>
        <authorList>
            <person name="Ruckert C."/>
            <person name="Nouioui I."/>
            <person name="Willmese J."/>
            <person name="van Wezel G."/>
            <person name="Klenk H.-P."/>
            <person name="Kalinowski J."/>
            <person name="Zotchev S.B."/>
        </authorList>
    </citation>
    <scope>NUCLEOTIDE SEQUENCE [LARGE SCALE GENOMIC DNA]</scope>
    <source>
        <strain evidence="4 5">DSM 45943</strain>
    </source>
</reference>
<feature type="region of interest" description="Disordered" evidence="3">
    <location>
        <begin position="248"/>
        <end position="270"/>
    </location>
</feature>
<dbReference type="GO" id="GO:0000160">
    <property type="term" value="P:phosphorelay signal transduction system"/>
    <property type="evidence" value="ECO:0007669"/>
    <property type="project" value="InterPro"/>
</dbReference>
<dbReference type="Gene3D" id="1.10.10.10">
    <property type="entry name" value="Winged helix-like DNA-binding domain superfamily/Winged helix DNA-binding domain"/>
    <property type="match status" value="1"/>
</dbReference>
<dbReference type="InterPro" id="IPR058852">
    <property type="entry name" value="HTH_77"/>
</dbReference>
<keyword evidence="5" id="KW-1185">Reference proteome</keyword>
<dbReference type="PANTHER" id="PTHR47691:SF3">
    <property type="entry name" value="HTH-TYPE TRANSCRIPTIONAL REGULATOR RV0890C-RELATED"/>
    <property type="match status" value="1"/>
</dbReference>
<dbReference type="InterPro" id="IPR011990">
    <property type="entry name" value="TPR-like_helical_dom_sf"/>
</dbReference>
<keyword evidence="2" id="KW-0238">DNA-binding</keyword>
<protein>
    <submittedName>
        <fullName evidence="4">Transcriptional regulatory protein EmbR</fullName>
    </submittedName>
</protein>
<dbReference type="SUPFAM" id="SSF52540">
    <property type="entry name" value="P-loop containing nucleoside triphosphate hydrolases"/>
    <property type="match status" value="1"/>
</dbReference>
<dbReference type="SMART" id="SM01043">
    <property type="entry name" value="BTAD"/>
    <property type="match status" value="1"/>
</dbReference>
<organism evidence="4 5">
    <name type="scientific">Actinoalloteichus hoggarensis</name>
    <dbReference type="NCBI Taxonomy" id="1470176"/>
    <lineage>
        <taxon>Bacteria</taxon>
        <taxon>Bacillati</taxon>
        <taxon>Actinomycetota</taxon>
        <taxon>Actinomycetes</taxon>
        <taxon>Pseudonocardiales</taxon>
        <taxon>Pseudonocardiaceae</taxon>
        <taxon>Actinoalloteichus</taxon>
    </lineage>
</organism>
<name>A0A221VVW4_9PSEU</name>
<dbReference type="InterPro" id="IPR005158">
    <property type="entry name" value="BTAD"/>
</dbReference>
<evidence type="ECO:0000256" key="3">
    <source>
        <dbReference type="SAM" id="MobiDB-lite"/>
    </source>
</evidence>
<feature type="compositionally biased region" description="Basic and acidic residues" evidence="3">
    <location>
        <begin position="414"/>
        <end position="424"/>
    </location>
</feature>
<dbReference type="SMART" id="SM00862">
    <property type="entry name" value="Trans_reg_C"/>
    <property type="match status" value="1"/>
</dbReference>
<dbReference type="InterPro" id="IPR001867">
    <property type="entry name" value="OmpR/PhoB-type_DNA-bd"/>
</dbReference>
<dbReference type="GO" id="GO:0003677">
    <property type="term" value="F:DNA binding"/>
    <property type="evidence" value="ECO:0007669"/>
    <property type="project" value="UniProtKB-UniRule"/>
</dbReference>
<evidence type="ECO:0000313" key="4">
    <source>
        <dbReference type="EMBL" id="ASO17689.1"/>
    </source>
</evidence>
<dbReference type="KEGG" id="ahg:AHOG_00060"/>
<dbReference type="Gene3D" id="3.40.50.300">
    <property type="entry name" value="P-loop containing nucleotide triphosphate hydrolases"/>
    <property type="match status" value="1"/>
</dbReference>
<feature type="region of interest" description="Disordered" evidence="3">
    <location>
        <begin position="336"/>
        <end position="395"/>
    </location>
</feature>
<dbReference type="EMBL" id="CP022521">
    <property type="protein sequence ID" value="ASO17689.1"/>
    <property type="molecule type" value="Genomic_DNA"/>
</dbReference>
<sequence length="1163" mass="125275">MRFGVLGPLMIWTSAGLPVEVPETKVRLLLAALLVRAGEPVSRDRLAEELWDSRRPANPAGALHRKVWQLRRALESAEPGGRDHVVSGPAGYRLHAEPDEVDANRFQRLLADSARTDDASVAAELLTEALSLWRGPALSDFADEEFARPTITRLDEQRLTALEDLAEARLKLGEHGSLIGELSDVSERHPLRERLISALLRALYFGGRQAEALEVYRRFHDRMRAELGLNPGPELVALHQAILRREVPGASDRREPTSTAGLPAAGTRTNLPATRTDLIGRSAELDQASALLESSRLVTLTGPGGVGKTRLAIEVARGLDARFPAGVWLVELADRSRPTTATADRAAHRTMSAGPGGDVSKPDTASPGAPADGTGAGVGAGQTQSPFASKHAASARLRRTSTEILRLIAATMGLRDEPDTERPDTQTPGHHHPTVQQVIRASGRRALLLLDNCEHQVEEVAEVAGLLLDGAPGLRILATSQEPLGLMGEALLSVPPLDLPPPGAVDAAGVAASGAGRLFIARATASSAGFTLNARNAADVATLCRRLDGIPLALELAANRVRSLGTRELVDRLDDRFALFSGGRRDVPARQQTLRAVIDWSWELLTDPERRVLRRLSVQADGYGLETAVAVCSGPGVDAGEVPTLLARLVDRSLVVTVDDETGRRFRLLESVADYSAARLDEADETVPTQRRHDRSLLALAEQADPLLRGPDQLYNLRRFDAEAANLRSAISGATGYDVRLALRLVDATAWYWVLRGRLREGVETINAVLAAWPRLPAAHRARAESWRLGLEIMLGQSADSALRCREIVDLFDGEDDPGGLARAEWFLGHALYSAGSQSESEELTARSLTRFTRIGDRWGVAAALASHASHAIGRSDLAGMRRDGERSAELFRTLGDRWGMFQATNALRSHAEIIGDYSTAQRHDREGLAVAEELGLTIETVGSLSRLGRSALLAGDHASADEFHERARALAAERGSQPSELFAVLGLALSARRQGRHDDAESLLRPWLSWCLAVDWMPGAALIYAELGFIAEHREDAHRACLMHLDSLAAARATDDTRGVALALEGLAGARALQGRNEDAACLLGAAASNRESIGAPLPPAERHDVERITRRARSTAGDEVFDVAFDAGSRLSPTESLHQTGLDVGCGETNRASAHAREYPS</sequence>
<dbReference type="PROSITE" id="PS51755">
    <property type="entry name" value="OMPR_PHOB"/>
    <property type="match status" value="1"/>
</dbReference>
<dbReference type="InterPro" id="IPR036388">
    <property type="entry name" value="WH-like_DNA-bd_sf"/>
</dbReference>
<dbReference type="CDD" id="cd15831">
    <property type="entry name" value="BTAD"/>
    <property type="match status" value="1"/>
</dbReference>
<dbReference type="RefSeq" id="WP_184451058.1">
    <property type="nucleotide sequence ID" value="NZ_CP022521.1"/>
</dbReference>